<sequence length="676" mass="76083">MSIVEAKLSSRGGTSVANMYQTLSYVPKLSYRGSAQCCSLPPEGTSYSLPPEKTDYSLPPEEIGYSLPPEETGYSLPPEKTGYFLPLEGTSYSLVIASRPEKDMHTYISRLKDIELETLIFTYDIPLDLRPRLPDPNFRMINILAGDTAIGIYSRIFDSSGVRIPFSSFLLAVLQYFKVHISQLVPLDKVPTSFKYKHVDQLKAHIAKLYNIPKVVLARSGLSRVWRNLICDPALRRSDNTVMSIYDFLSMPFLDKVTVREEPHGLDTFILGRVIDRTTSPALAGTTIPRTSSEEIIITRLDRKVVTKADHAAKRKASTGPEISTNVVKKTRSNKKGSAAGSSGQAAGDEVEQTDDGTLDDHDQRDGSEFAMEGVSEDASPHAQEATPAPDAQPLDADAGADEIACDGFKSKSPPYTKYDWEKNLRVNLGMRKKELYKDLKVCRTTLDRFPIPAETHRLRELSLVELSDRMSMLQCQLITHGSMLKARYDHSLRNVERLSKQCAQQTQTIKRQSVDLKQQNESTIRANKEVSRLTTQLWVFKSRCQMDEHKRIGTKSQLEHRERQAEEIQGSVASFFQSYFTPLVRRFLKSGEFNRAFAGVLNMEISVGVECGLRMDRIDEEFRMLSQRVVGFIPDAKEKFDRVVVAFPDTTIPFLDKYGPALPEQLLRCGPRART</sequence>
<proteinExistence type="predicted"/>
<name>A0A6L2KMJ8_TANCI</name>
<evidence type="ECO:0008006" key="3">
    <source>
        <dbReference type="Google" id="ProtNLM"/>
    </source>
</evidence>
<feature type="compositionally biased region" description="Low complexity" evidence="1">
    <location>
        <begin position="386"/>
        <end position="397"/>
    </location>
</feature>
<feature type="region of interest" description="Disordered" evidence="1">
    <location>
        <begin position="309"/>
        <end position="397"/>
    </location>
</feature>
<accession>A0A6L2KMJ8</accession>
<dbReference type="EMBL" id="BKCJ010002751">
    <property type="protein sequence ID" value="GEU50681.1"/>
    <property type="molecule type" value="Genomic_DNA"/>
</dbReference>
<dbReference type="AlphaFoldDB" id="A0A6L2KMJ8"/>
<protein>
    <recommendedName>
        <fullName evidence="3">Transposase (Putative), gypsy type</fullName>
    </recommendedName>
</protein>
<feature type="compositionally biased region" description="Low complexity" evidence="1">
    <location>
        <begin position="337"/>
        <end position="348"/>
    </location>
</feature>
<reference evidence="2" key="1">
    <citation type="journal article" date="2019" name="Sci. Rep.">
        <title>Draft genome of Tanacetum cinerariifolium, the natural source of mosquito coil.</title>
        <authorList>
            <person name="Yamashiro T."/>
            <person name="Shiraishi A."/>
            <person name="Satake H."/>
            <person name="Nakayama K."/>
        </authorList>
    </citation>
    <scope>NUCLEOTIDE SEQUENCE</scope>
</reference>
<comment type="caution">
    <text evidence="2">The sequence shown here is derived from an EMBL/GenBank/DDBJ whole genome shotgun (WGS) entry which is preliminary data.</text>
</comment>
<feature type="compositionally biased region" description="Basic and acidic residues" evidence="1">
    <location>
        <begin position="359"/>
        <end position="368"/>
    </location>
</feature>
<organism evidence="2">
    <name type="scientific">Tanacetum cinerariifolium</name>
    <name type="common">Dalmatian daisy</name>
    <name type="synonym">Chrysanthemum cinerariifolium</name>
    <dbReference type="NCBI Taxonomy" id="118510"/>
    <lineage>
        <taxon>Eukaryota</taxon>
        <taxon>Viridiplantae</taxon>
        <taxon>Streptophyta</taxon>
        <taxon>Embryophyta</taxon>
        <taxon>Tracheophyta</taxon>
        <taxon>Spermatophyta</taxon>
        <taxon>Magnoliopsida</taxon>
        <taxon>eudicotyledons</taxon>
        <taxon>Gunneridae</taxon>
        <taxon>Pentapetalae</taxon>
        <taxon>asterids</taxon>
        <taxon>campanulids</taxon>
        <taxon>Asterales</taxon>
        <taxon>Asteraceae</taxon>
        <taxon>Asteroideae</taxon>
        <taxon>Anthemideae</taxon>
        <taxon>Anthemidinae</taxon>
        <taxon>Tanacetum</taxon>
    </lineage>
</organism>
<evidence type="ECO:0000256" key="1">
    <source>
        <dbReference type="SAM" id="MobiDB-lite"/>
    </source>
</evidence>
<feature type="compositionally biased region" description="Acidic residues" evidence="1">
    <location>
        <begin position="349"/>
        <end position="358"/>
    </location>
</feature>
<evidence type="ECO:0000313" key="2">
    <source>
        <dbReference type="EMBL" id="GEU50681.1"/>
    </source>
</evidence>
<gene>
    <name evidence="2" type="ORF">Tci_022659</name>
</gene>